<feature type="region of interest" description="Disordered" evidence="1">
    <location>
        <begin position="1"/>
        <end position="69"/>
    </location>
</feature>
<protein>
    <submittedName>
        <fullName evidence="2">Uncharacterized protein</fullName>
    </submittedName>
</protein>
<comment type="caution">
    <text evidence="2">The sequence shown here is derived from an EMBL/GenBank/DDBJ whole genome shotgun (WGS) entry which is preliminary data.</text>
</comment>
<name>I4EF03_9BACT</name>
<dbReference type="EMBL" id="CAGS01000128">
    <property type="protein sequence ID" value="CCF83265.1"/>
    <property type="molecule type" value="Genomic_DNA"/>
</dbReference>
<evidence type="ECO:0000256" key="1">
    <source>
        <dbReference type="SAM" id="MobiDB-lite"/>
    </source>
</evidence>
<dbReference type="Proteomes" id="UP000004221">
    <property type="component" value="Unassembled WGS sequence"/>
</dbReference>
<feature type="compositionally biased region" description="Polar residues" evidence="1">
    <location>
        <begin position="57"/>
        <end position="69"/>
    </location>
</feature>
<gene>
    <name evidence="2" type="ORF">NITHO_2130002</name>
</gene>
<dbReference type="AlphaFoldDB" id="I4EF03"/>
<organism evidence="2 3">
    <name type="scientific">Nitrolancea hollandica Lb</name>
    <dbReference type="NCBI Taxonomy" id="1129897"/>
    <lineage>
        <taxon>Bacteria</taxon>
        <taxon>Pseudomonadati</taxon>
        <taxon>Thermomicrobiota</taxon>
        <taxon>Thermomicrobia</taxon>
        <taxon>Sphaerobacterales</taxon>
        <taxon>Sphaerobacterineae</taxon>
        <taxon>Sphaerobacteraceae</taxon>
        <taxon>Nitrolancea</taxon>
    </lineage>
</organism>
<accession>I4EF03</accession>
<sequence length="69" mass="7290">MCRESGPPDSTGSDASAPQEHLEPPPFRPAPREAQAVALTERSQLGLSGNMMHTPLSLYQSSHTIGSSS</sequence>
<reference evidence="2 3" key="1">
    <citation type="journal article" date="2012" name="ISME J.">
        <title>Nitrification expanded: discovery, physiology and genomics of a nitrite-oxidizing bacterium from the phylum Chloroflexi.</title>
        <authorList>
            <person name="Sorokin D.Y."/>
            <person name="Lucker S."/>
            <person name="Vejmelkova D."/>
            <person name="Kostrikina N.A."/>
            <person name="Kleerebezem R."/>
            <person name="Rijpstra W.I."/>
            <person name="Damste J.S."/>
            <person name="Le Paslier D."/>
            <person name="Muyzer G."/>
            <person name="Wagner M."/>
            <person name="van Loosdrecht M.C."/>
            <person name="Daims H."/>
        </authorList>
    </citation>
    <scope>NUCLEOTIDE SEQUENCE [LARGE SCALE GENOMIC DNA]</scope>
    <source>
        <strain evidence="3">none</strain>
    </source>
</reference>
<proteinExistence type="predicted"/>
<evidence type="ECO:0000313" key="2">
    <source>
        <dbReference type="EMBL" id="CCF83265.1"/>
    </source>
</evidence>
<evidence type="ECO:0000313" key="3">
    <source>
        <dbReference type="Proteomes" id="UP000004221"/>
    </source>
</evidence>
<keyword evidence="3" id="KW-1185">Reference proteome</keyword>